<evidence type="ECO:0000256" key="7">
    <source>
        <dbReference type="ARBA" id="ARBA00023054"/>
    </source>
</evidence>
<sequence length="333" mass="39120">MKDRHQRHVLKHKHSSHDREKLHTHSKDRHHKHHHHHHHHRRARSESLEEEKKCKKRKHKSKEAEDIRRPKNYKTFPADSSNDDEEPSNCRNRNSGGLAQNSMPKSRWEAEEDNVPERQKPEIKKESVPKRLSSAERGAPKWGKLNDETNGPDKKPPPENKAKPDFGLSGKLAEEVNTYKGVVIKYSEPPEARKPKRRWRLYPFKGDDVLPTLYIHRQSAYLIGRDRKVVDLPVDHPSCSKQHAVLQYRVVPYTREDGTRGQRVRPYIIDLESANGTYVNNQKIETRKFVELIERDVIKFAYSSREYVLLHEHSKGDEQDDNVIMMSEGDEHQ</sequence>
<evidence type="ECO:0000256" key="6">
    <source>
        <dbReference type="ARBA" id="ARBA00022843"/>
    </source>
</evidence>
<dbReference type="GO" id="GO:0006397">
    <property type="term" value="P:mRNA processing"/>
    <property type="evidence" value="ECO:0007669"/>
    <property type="project" value="UniProtKB-KW"/>
</dbReference>
<dbReference type="InterPro" id="IPR000253">
    <property type="entry name" value="FHA_dom"/>
</dbReference>
<comment type="function">
    <text evidence="11">Required for pre-mRNA splicing as component of the spliceosome. As a component of the minor spliceosome, involved in the splicing of U12-type introns in pre-mRNAs. Down-regulates NF-kappa-B signaling by competing with RELA for CREBBP/EP300 binding. Involved in the microRNA (miRNA) biogenesis. May be involved in cyclin-D1/CCND1 mRNA stability through the SNARP complex which associates with both the 3'end of the CCND1 gene and its mRNA.</text>
</comment>
<evidence type="ECO:0000256" key="2">
    <source>
        <dbReference type="ARBA" id="ARBA00022499"/>
    </source>
</evidence>
<evidence type="ECO:0000256" key="3">
    <source>
        <dbReference type="ARBA" id="ARBA00022553"/>
    </source>
</evidence>
<dbReference type="EMBL" id="GAHY01002255">
    <property type="protein sequence ID" value="JAA75255.1"/>
    <property type="molecule type" value="mRNA"/>
</dbReference>
<dbReference type="VEuPathDB" id="VectorBase:RPRC002483"/>
<keyword evidence="4" id="KW-0507">mRNA processing</keyword>
<dbReference type="InterPro" id="IPR050923">
    <property type="entry name" value="Cell_Proc_Reg/RNA_Proc"/>
</dbReference>
<evidence type="ECO:0000256" key="9">
    <source>
        <dbReference type="ARBA" id="ARBA00023187"/>
    </source>
</evidence>
<dbReference type="SMART" id="SM00240">
    <property type="entry name" value="FHA"/>
    <property type="match status" value="1"/>
</dbReference>
<evidence type="ECO:0000256" key="8">
    <source>
        <dbReference type="ARBA" id="ARBA00023158"/>
    </source>
</evidence>
<dbReference type="GO" id="GO:0008380">
    <property type="term" value="P:RNA splicing"/>
    <property type="evidence" value="ECO:0007669"/>
    <property type="project" value="UniProtKB-KW"/>
</dbReference>
<keyword evidence="3" id="KW-0597">Phosphoprotein</keyword>
<dbReference type="AlphaFoldDB" id="R4G3F3"/>
<dbReference type="InterPro" id="IPR008984">
    <property type="entry name" value="SMAD_FHA_dom_sf"/>
</dbReference>
<feature type="compositionally biased region" description="Basic and acidic residues" evidence="12">
    <location>
        <begin position="144"/>
        <end position="164"/>
    </location>
</feature>
<protein>
    <submittedName>
        <fullName evidence="14">Putative transcriptional regulator snip1</fullName>
    </submittedName>
</protein>
<dbReference type="GeneID" id="141452704"/>
<dbReference type="SUPFAM" id="SSF49879">
    <property type="entry name" value="SMAD/FHA domain"/>
    <property type="match status" value="1"/>
</dbReference>
<feature type="compositionally biased region" description="Basic and acidic residues" evidence="12">
    <location>
        <begin position="115"/>
        <end position="129"/>
    </location>
</feature>
<dbReference type="GO" id="GO:0005681">
    <property type="term" value="C:spliceosomal complex"/>
    <property type="evidence" value="ECO:0007669"/>
    <property type="project" value="UniProtKB-KW"/>
</dbReference>
<dbReference type="Pfam" id="PF00498">
    <property type="entry name" value="FHA"/>
    <property type="match status" value="1"/>
</dbReference>
<dbReference type="GO" id="GO:0031047">
    <property type="term" value="P:regulatory ncRNA-mediated gene silencing"/>
    <property type="evidence" value="ECO:0007669"/>
    <property type="project" value="UniProtKB-KW"/>
</dbReference>
<dbReference type="FunFam" id="2.60.200.20:FF:000008">
    <property type="entry name" value="smad nuclear-interacting protein 1"/>
    <property type="match status" value="1"/>
</dbReference>
<evidence type="ECO:0000256" key="4">
    <source>
        <dbReference type="ARBA" id="ARBA00022664"/>
    </source>
</evidence>
<dbReference type="HOGENOM" id="CLU_022457_1_2_1"/>
<organism evidence="14">
    <name type="scientific">Rhodnius prolixus</name>
    <name type="common">Triatomid bug</name>
    <dbReference type="NCBI Taxonomy" id="13249"/>
    <lineage>
        <taxon>Eukaryota</taxon>
        <taxon>Metazoa</taxon>
        <taxon>Ecdysozoa</taxon>
        <taxon>Arthropoda</taxon>
        <taxon>Hexapoda</taxon>
        <taxon>Insecta</taxon>
        <taxon>Pterygota</taxon>
        <taxon>Neoptera</taxon>
        <taxon>Paraneoptera</taxon>
        <taxon>Hemiptera</taxon>
        <taxon>Heteroptera</taxon>
        <taxon>Panheteroptera</taxon>
        <taxon>Cimicomorpha</taxon>
        <taxon>Reduviidae</taxon>
        <taxon>Triatominae</taxon>
        <taxon>Rhodnius</taxon>
    </lineage>
</organism>
<dbReference type="PROSITE" id="PS50006">
    <property type="entry name" value="FHA_DOMAIN"/>
    <property type="match status" value="1"/>
</dbReference>
<keyword evidence="6" id="KW-0832">Ubl conjugation</keyword>
<evidence type="ECO:0000256" key="10">
    <source>
        <dbReference type="ARBA" id="ARBA00023242"/>
    </source>
</evidence>
<feature type="compositionally biased region" description="Basic and acidic residues" evidence="12">
    <location>
        <begin position="44"/>
        <end position="53"/>
    </location>
</feature>
<dbReference type="PANTHER" id="PTHR23308">
    <property type="entry name" value="NUCLEAR INHIBITOR OF PROTEIN PHOSPHATASE-1"/>
    <property type="match status" value="1"/>
</dbReference>
<name>R4G3F3_RHOPR</name>
<keyword evidence="2" id="KW-1017">Isopeptide bond</keyword>
<reference evidence="14" key="1">
    <citation type="submission" date="2013-04" db="EMBL/GenBank/DDBJ databases">
        <title>An insight into the transcriptome of the digestive tract of the blood sucking bug, Rhodnius prolixus.</title>
        <authorList>
            <person name="Ribeiro J.M.C."/>
            <person name="Genta F.A."/>
            <person name="Sorgine M.H.F."/>
            <person name="Paiva-Silva G.O."/>
            <person name="Majerowicz D."/>
            <person name="Medeiros M."/>
            <person name="Koerich L."/>
            <person name="Terra W.R."/>
            <person name="Ferreira C."/>
            <person name="Pimentel A.C."/>
            <person name="Bisch P.M."/>
            <person name="Diniz M.M.P."/>
            <person name="Nascimento R."/>
            <person name="Salmon D."/>
            <person name="Silber A.M."/>
            <person name="Alves M."/>
            <person name="Oliveira M.F."/>
            <person name="Gondim K.C."/>
            <person name="Silva Neto M.A.C."/>
            <person name="Atella G.C."/>
            <person name="Araujo H."/>
            <person name="Dias F.S."/>
            <person name="Polycarpo C.R."/>
            <person name="Fampa P."/>
            <person name="Melo A.C."/>
            <person name="Tanaka A.S."/>
            <person name="Balczun C."/>
            <person name="Oliveira J.H.M."/>
            <person name="Goncalves R."/>
            <person name="Lazoski C."/>
            <person name="Pereira M.A."/>
            <person name="Rivera-Pomar R."/>
            <person name="Diambra L."/>
            <person name="Schaub G.A."/>
            <person name="Garcia E.S."/>
            <person name="Azambuja P."/>
            <person name="Braz G.R.C."/>
            <person name="Oliveira P.L."/>
        </authorList>
    </citation>
    <scope>NUCLEOTIDE SEQUENCE</scope>
</reference>
<evidence type="ECO:0000256" key="1">
    <source>
        <dbReference type="ARBA" id="ARBA00004123"/>
    </source>
</evidence>
<keyword evidence="10" id="KW-0539">Nucleus</keyword>
<comment type="subcellular location">
    <subcellularLocation>
        <location evidence="1">Nucleus</location>
    </subcellularLocation>
</comment>
<dbReference type="CDD" id="cd22718">
    <property type="entry name" value="FHA_SNIP1"/>
    <property type="match status" value="1"/>
</dbReference>
<keyword evidence="8" id="KW-0943">RNA-mediated gene silencing</keyword>
<evidence type="ECO:0000313" key="14">
    <source>
        <dbReference type="EMBL" id="JAA75255.1"/>
    </source>
</evidence>
<feature type="domain" description="FHA" evidence="13">
    <location>
        <begin position="221"/>
        <end position="284"/>
    </location>
</feature>
<accession>R4G3F3</accession>
<keyword evidence="5" id="KW-0747">Spliceosome</keyword>
<keyword evidence="9" id="KW-0508">mRNA splicing</keyword>
<feature type="region of interest" description="Disordered" evidence="12">
    <location>
        <begin position="1"/>
        <end position="169"/>
    </location>
</feature>
<evidence type="ECO:0000256" key="12">
    <source>
        <dbReference type="SAM" id="MobiDB-lite"/>
    </source>
</evidence>
<keyword evidence="7" id="KW-0175">Coiled coil</keyword>
<dbReference type="RefSeq" id="XP_073981192.1">
    <property type="nucleotide sequence ID" value="XM_074125091.1"/>
</dbReference>
<feature type="compositionally biased region" description="Polar residues" evidence="12">
    <location>
        <begin position="89"/>
        <end position="104"/>
    </location>
</feature>
<evidence type="ECO:0000256" key="5">
    <source>
        <dbReference type="ARBA" id="ARBA00022728"/>
    </source>
</evidence>
<evidence type="ECO:0000259" key="13">
    <source>
        <dbReference type="PROSITE" id="PS50006"/>
    </source>
</evidence>
<feature type="compositionally biased region" description="Basic residues" evidence="12">
    <location>
        <begin position="1"/>
        <end position="16"/>
    </location>
</feature>
<feature type="compositionally biased region" description="Basic residues" evidence="12">
    <location>
        <begin position="26"/>
        <end position="43"/>
    </location>
</feature>
<proteinExistence type="evidence at transcript level"/>
<evidence type="ECO:0000256" key="11">
    <source>
        <dbReference type="ARBA" id="ARBA00055964"/>
    </source>
</evidence>
<dbReference type="Gene3D" id="2.60.200.20">
    <property type="match status" value="1"/>
</dbReference>